<reference evidence="12" key="1">
    <citation type="journal article" date="2021" name="PeerJ">
        <title>Extensive microbial diversity within the chicken gut microbiome revealed by metagenomics and culture.</title>
        <authorList>
            <person name="Gilroy R."/>
            <person name="Ravi A."/>
            <person name="Getino M."/>
            <person name="Pursley I."/>
            <person name="Horton D.L."/>
            <person name="Alikhan N.F."/>
            <person name="Baker D."/>
            <person name="Gharbi K."/>
            <person name="Hall N."/>
            <person name="Watson M."/>
            <person name="Adriaenssens E.M."/>
            <person name="Foster-Nyarko E."/>
            <person name="Jarju S."/>
            <person name="Secka A."/>
            <person name="Antonio M."/>
            <person name="Oren A."/>
            <person name="Chaudhuri R.R."/>
            <person name="La Ragione R."/>
            <person name="Hildebrand F."/>
            <person name="Pallen M.J."/>
        </authorList>
    </citation>
    <scope>NUCLEOTIDE SEQUENCE</scope>
    <source>
        <strain evidence="12">CHK178-16964</strain>
    </source>
</reference>
<sequence length="172" mass="19300">MNQKAKQFLAAGIGMAALIGLDQWTKYLAVEKLMGKEACVIWPGVFELRYLENRGAAFGMLQGKQGFFFLIGIIVLAAAVYFFYRLPYRKRYLPLALCVGGIAAGAIGNMIDRLSQGYVVDFFYFCLIDFPIFNVADCYVTVGAFALAVLVMFYYQDEDFSVFSFKKGGDRE</sequence>
<dbReference type="PANTHER" id="PTHR33695">
    <property type="entry name" value="LIPOPROTEIN SIGNAL PEPTIDASE"/>
    <property type="match status" value="1"/>
</dbReference>
<dbReference type="NCBIfam" id="TIGR00077">
    <property type="entry name" value="lspA"/>
    <property type="match status" value="1"/>
</dbReference>
<organism evidence="12 13">
    <name type="scientific">Candidatus Lachnoclostridium stercoravium</name>
    <dbReference type="NCBI Taxonomy" id="2838633"/>
    <lineage>
        <taxon>Bacteria</taxon>
        <taxon>Bacillati</taxon>
        <taxon>Bacillota</taxon>
        <taxon>Clostridia</taxon>
        <taxon>Lachnospirales</taxon>
        <taxon>Lachnospiraceae</taxon>
    </lineage>
</organism>
<comment type="caution">
    <text evidence="12">The sequence shown here is derived from an EMBL/GenBank/DDBJ whole genome shotgun (WGS) entry which is preliminary data.</text>
</comment>
<keyword evidence="5 9" id="KW-0064">Aspartyl protease</keyword>
<feature type="active site" evidence="9">
    <location>
        <position position="137"/>
    </location>
</feature>
<gene>
    <name evidence="9 12" type="primary">lspA</name>
    <name evidence="12" type="ORF">IAA07_03400</name>
</gene>
<keyword evidence="2 9" id="KW-1003">Cell membrane</keyword>
<evidence type="ECO:0000313" key="12">
    <source>
        <dbReference type="EMBL" id="HJA70612.1"/>
    </source>
</evidence>
<evidence type="ECO:0000256" key="2">
    <source>
        <dbReference type="ARBA" id="ARBA00022475"/>
    </source>
</evidence>
<accession>A0A9D2KLT1</accession>
<comment type="pathway">
    <text evidence="9">Protein modification; lipoprotein biosynthesis (signal peptide cleavage).</text>
</comment>
<dbReference type="HAMAP" id="MF_00161">
    <property type="entry name" value="LspA"/>
    <property type="match status" value="1"/>
</dbReference>
<evidence type="ECO:0000256" key="9">
    <source>
        <dbReference type="HAMAP-Rule" id="MF_00161"/>
    </source>
</evidence>
<dbReference type="GO" id="GO:0005886">
    <property type="term" value="C:plasma membrane"/>
    <property type="evidence" value="ECO:0007669"/>
    <property type="project" value="UniProtKB-SubCell"/>
</dbReference>
<evidence type="ECO:0000313" key="13">
    <source>
        <dbReference type="Proteomes" id="UP000823900"/>
    </source>
</evidence>
<evidence type="ECO:0000256" key="11">
    <source>
        <dbReference type="RuleBase" id="RU004181"/>
    </source>
</evidence>
<evidence type="ECO:0000256" key="6">
    <source>
        <dbReference type="ARBA" id="ARBA00022801"/>
    </source>
</evidence>
<dbReference type="Proteomes" id="UP000823900">
    <property type="component" value="Unassembled WGS sequence"/>
</dbReference>
<feature type="transmembrane region" description="Helical" evidence="9">
    <location>
        <begin position="66"/>
        <end position="84"/>
    </location>
</feature>
<name>A0A9D2KLT1_9FIRM</name>
<feature type="transmembrane region" description="Helical" evidence="9">
    <location>
        <begin position="7"/>
        <end position="25"/>
    </location>
</feature>
<comment type="subcellular location">
    <subcellularLocation>
        <location evidence="9">Cell membrane</location>
        <topology evidence="9">Multi-pass membrane protein</topology>
    </subcellularLocation>
</comment>
<comment type="similarity">
    <text evidence="1 9 11">Belongs to the peptidase A8 family.</text>
</comment>
<dbReference type="EMBL" id="DWZA01000029">
    <property type="protein sequence ID" value="HJA70612.1"/>
    <property type="molecule type" value="Genomic_DNA"/>
</dbReference>
<evidence type="ECO:0000256" key="8">
    <source>
        <dbReference type="ARBA" id="ARBA00023136"/>
    </source>
</evidence>
<dbReference type="PROSITE" id="PS00855">
    <property type="entry name" value="SPASE_II"/>
    <property type="match status" value="1"/>
</dbReference>
<evidence type="ECO:0000256" key="7">
    <source>
        <dbReference type="ARBA" id="ARBA00022989"/>
    </source>
</evidence>
<keyword evidence="3 9" id="KW-0645">Protease</keyword>
<dbReference type="InterPro" id="IPR001872">
    <property type="entry name" value="Peptidase_A8"/>
</dbReference>
<dbReference type="EC" id="3.4.23.36" evidence="9"/>
<keyword evidence="4 9" id="KW-0812">Transmembrane</keyword>
<evidence type="ECO:0000256" key="5">
    <source>
        <dbReference type="ARBA" id="ARBA00022750"/>
    </source>
</evidence>
<dbReference type="GO" id="GO:0006508">
    <property type="term" value="P:proteolysis"/>
    <property type="evidence" value="ECO:0007669"/>
    <property type="project" value="UniProtKB-KW"/>
</dbReference>
<feature type="transmembrane region" description="Helical" evidence="9">
    <location>
        <begin position="131"/>
        <end position="155"/>
    </location>
</feature>
<dbReference type="Pfam" id="PF01252">
    <property type="entry name" value="Peptidase_A8"/>
    <property type="match status" value="1"/>
</dbReference>
<reference evidence="12" key="2">
    <citation type="submission" date="2021-04" db="EMBL/GenBank/DDBJ databases">
        <authorList>
            <person name="Gilroy R."/>
        </authorList>
    </citation>
    <scope>NUCLEOTIDE SEQUENCE</scope>
    <source>
        <strain evidence="12">CHK178-16964</strain>
    </source>
</reference>
<evidence type="ECO:0000256" key="10">
    <source>
        <dbReference type="RuleBase" id="RU000594"/>
    </source>
</evidence>
<keyword evidence="6 9" id="KW-0378">Hydrolase</keyword>
<comment type="function">
    <text evidence="9 10">This protein specifically catalyzes the removal of signal peptides from prolipoproteins.</text>
</comment>
<feature type="active site" evidence="9">
    <location>
        <position position="121"/>
    </location>
</feature>
<comment type="catalytic activity">
    <reaction evidence="9 10">
        <text>Release of signal peptides from bacterial membrane prolipoproteins. Hydrolyzes -Xaa-Yaa-Zaa-|-(S,diacylglyceryl)Cys-, in which Xaa is hydrophobic (preferably Leu), and Yaa (Ala or Ser) and Zaa (Gly or Ala) have small, neutral side chains.</text>
        <dbReference type="EC" id="3.4.23.36"/>
    </reaction>
</comment>
<dbReference type="PRINTS" id="PR00781">
    <property type="entry name" value="LIPOSIGPTASE"/>
</dbReference>
<feature type="transmembrane region" description="Helical" evidence="9">
    <location>
        <begin position="91"/>
        <end position="111"/>
    </location>
</feature>
<dbReference type="PANTHER" id="PTHR33695:SF1">
    <property type="entry name" value="LIPOPROTEIN SIGNAL PEPTIDASE"/>
    <property type="match status" value="1"/>
</dbReference>
<evidence type="ECO:0000256" key="4">
    <source>
        <dbReference type="ARBA" id="ARBA00022692"/>
    </source>
</evidence>
<evidence type="ECO:0000256" key="1">
    <source>
        <dbReference type="ARBA" id="ARBA00006139"/>
    </source>
</evidence>
<evidence type="ECO:0000256" key="3">
    <source>
        <dbReference type="ARBA" id="ARBA00022670"/>
    </source>
</evidence>
<dbReference type="AlphaFoldDB" id="A0A9D2KLT1"/>
<dbReference type="GO" id="GO:0004190">
    <property type="term" value="F:aspartic-type endopeptidase activity"/>
    <property type="evidence" value="ECO:0007669"/>
    <property type="project" value="UniProtKB-UniRule"/>
</dbReference>
<keyword evidence="7 9" id="KW-1133">Transmembrane helix</keyword>
<keyword evidence="8 9" id="KW-0472">Membrane</keyword>
<protein>
    <recommendedName>
        <fullName evidence="9">Lipoprotein signal peptidase</fullName>
        <ecNumber evidence="9">3.4.23.36</ecNumber>
    </recommendedName>
    <alternativeName>
        <fullName evidence="9">Prolipoprotein signal peptidase</fullName>
    </alternativeName>
    <alternativeName>
        <fullName evidence="9">Signal peptidase II</fullName>
        <shortName evidence="9">SPase II</shortName>
    </alternativeName>
</protein>
<proteinExistence type="inferred from homology"/>